<dbReference type="EMBL" id="CP134146">
    <property type="protein sequence ID" value="WNC66844.1"/>
    <property type="molecule type" value="Genomic_DNA"/>
</dbReference>
<dbReference type="Pfam" id="PF00126">
    <property type="entry name" value="HTH_1"/>
    <property type="match status" value="1"/>
</dbReference>
<dbReference type="Gene3D" id="1.10.10.10">
    <property type="entry name" value="Winged helix-like DNA-binding domain superfamily/Winged helix DNA-binding domain"/>
    <property type="match status" value="1"/>
</dbReference>
<accession>A0ABY9TFA7</accession>
<dbReference type="InterPro" id="IPR000847">
    <property type="entry name" value="LysR_HTH_N"/>
</dbReference>
<evidence type="ECO:0000256" key="3">
    <source>
        <dbReference type="ARBA" id="ARBA00023125"/>
    </source>
</evidence>
<sequence>MTDINLRSVDLNLLLIFDGLIHLQNLSHTATSLGMTQPAVSQALKRLQHMYNDPLFERKGRKMHPTMKATLIQPVISKVLEEIKGTLPVKGSFDPSKLTMQYRINLTYINNGLFIFDFTKALFEQAPGVKLTVTSDIIYDAETSLRNREYDLCIEHLKLSHSACNNDILYSEKVVVIARKNHPRLKNKKSITLDDYLSEEHAVLIPHKDNIHPLSIMNNEFGERKVGFTGASMSDTFNIVRMTDYIGVIPKTELNYQPLANELIWFEPPFHTGIASIYMNWHWDMERYQSHRWIRELLLETCRSKDILSK</sequence>
<dbReference type="Proteomes" id="UP001248581">
    <property type="component" value="Chromosome"/>
</dbReference>
<evidence type="ECO:0000313" key="6">
    <source>
        <dbReference type="EMBL" id="WNC66844.1"/>
    </source>
</evidence>
<keyword evidence="4" id="KW-0804">Transcription</keyword>
<evidence type="ECO:0000259" key="5">
    <source>
        <dbReference type="PROSITE" id="PS50931"/>
    </source>
</evidence>
<evidence type="ECO:0000256" key="1">
    <source>
        <dbReference type="ARBA" id="ARBA00009437"/>
    </source>
</evidence>
<dbReference type="InterPro" id="IPR036390">
    <property type="entry name" value="WH_DNA-bd_sf"/>
</dbReference>
<dbReference type="PANTHER" id="PTHR30118:SF6">
    <property type="entry name" value="HTH-TYPE TRANSCRIPTIONAL REGULATOR LEUO"/>
    <property type="match status" value="1"/>
</dbReference>
<proteinExistence type="inferred from homology"/>
<organism evidence="6 7">
    <name type="scientific">Thalassotalea nanhaiensis</name>
    <dbReference type="NCBI Taxonomy" id="3065648"/>
    <lineage>
        <taxon>Bacteria</taxon>
        <taxon>Pseudomonadati</taxon>
        <taxon>Pseudomonadota</taxon>
        <taxon>Gammaproteobacteria</taxon>
        <taxon>Alteromonadales</taxon>
        <taxon>Colwelliaceae</taxon>
        <taxon>Thalassotalea</taxon>
    </lineage>
</organism>
<dbReference type="RefSeq" id="WP_348386009.1">
    <property type="nucleotide sequence ID" value="NZ_CP134146.1"/>
</dbReference>
<evidence type="ECO:0000256" key="4">
    <source>
        <dbReference type="ARBA" id="ARBA00023163"/>
    </source>
</evidence>
<reference evidence="7" key="1">
    <citation type="submission" date="2023-09" db="EMBL/GenBank/DDBJ databases">
        <authorList>
            <person name="Li S."/>
            <person name="Li X."/>
            <person name="Zhang C."/>
            <person name="Zhao Z."/>
        </authorList>
    </citation>
    <scope>NUCLEOTIDE SEQUENCE [LARGE SCALE GENOMIC DNA]</scope>
    <source>
        <strain evidence="7">SQ345</strain>
    </source>
</reference>
<comment type="similarity">
    <text evidence="1">Belongs to the LysR transcriptional regulatory family.</text>
</comment>
<dbReference type="Pfam" id="PF03466">
    <property type="entry name" value="LysR_substrate"/>
    <property type="match status" value="1"/>
</dbReference>
<keyword evidence="3" id="KW-0238">DNA-binding</keyword>
<dbReference type="InterPro" id="IPR005119">
    <property type="entry name" value="LysR_subst-bd"/>
</dbReference>
<dbReference type="SUPFAM" id="SSF53850">
    <property type="entry name" value="Periplasmic binding protein-like II"/>
    <property type="match status" value="1"/>
</dbReference>
<dbReference type="PROSITE" id="PS50931">
    <property type="entry name" value="HTH_LYSR"/>
    <property type="match status" value="1"/>
</dbReference>
<protein>
    <submittedName>
        <fullName evidence="6">LysR substrate-binding domain-containing protein</fullName>
    </submittedName>
</protein>
<evidence type="ECO:0000256" key="2">
    <source>
        <dbReference type="ARBA" id="ARBA00023015"/>
    </source>
</evidence>
<dbReference type="Gene3D" id="3.40.190.10">
    <property type="entry name" value="Periplasmic binding protein-like II"/>
    <property type="match status" value="2"/>
</dbReference>
<dbReference type="PANTHER" id="PTHR30118">
    <property type="entry name" value="HTH-TYPE TRANSCRIPTIONAL REGULATOR LEUO-RELATED"/>
    <property type="match status" value="1"/>
</dbReference>
<dbReference type="PRINTS" id="PR00039">
    <property type="entry name" value="HTHLYSR"/>
</dbReference>
<evidence type="ECO:0000313" key="7">
    <source>
        <dbReference type="Proteomes" id="UP001248581"/>
    </source>
</evidence>
<dbReference type="InterPro" id="IPR036388">
    <property type="entry name" value="WH-like_DNA-bd_sf"/>
</dbReference>
<name>A0ABY9TFA7_9GAMM</name>
<dbReference type="InterPro" id="IPR050389">
    <property type="entry name" value="LysR-type_TF"/>
</dbReference>
<dbReference type="SUPFAM" id="SSF46785">
    <property type="entry name" value="Winged helix' DNA-binding domain"/>
    <property type="match status" value="1"/>
</dbReference>
<feature type="domain" description="HTH lysR-type" evidence="5">
    <location>
        <begin position="9"/>
        <end position="66"/>
    </location>
</feature>
<gene>
    <name evidence="6" type="ORF">RI845_09860</name>
</gene>
<keyword evidence="2" id="KW-0805">Transcription regulation</keyword>
<keyword evidence="7" id="KW-1185">Reference proteome</keyword>